<keyword evidence="2" id="KW-1185">Reference proteome</keyword>
<gene>
    <name evidence="1" type="ORF">DEO72_LG7g1408</name>
</gene>
<dbReference type="AlphaFoldDB" id="A0A4D6MHU4"/>
<protein>
    <submittedName>
        <fullName evidence="1">Uncharacterized protein</fullName>
    </submittedName>
</protein>
<sequence length="67" mass="6888">MEVCHFASRRCGSFHGCSRRICGDSMGLSLVMVVGGEKDGHGGYCRDGARLKVQATAAGGAGGRGEN</sequence>
<accession>A0A4D6MHU4</accession>
<evidence type="ECO:0000313" key="2">
    <source>
        <dbReference type="Proteomes" id="UP000501690"/>
    </source>
</evidence>
<evidence type="ECO:0000313" key="1">
    <source>
        <dbReference type="EMBL" id="QCE00122.1"/>
    </source>
</evidence>
<reference evidence="1 2" key="1">
    <citation type="submission" date="2019-04" db="EMBL/GenBank/DDBJ databases">
        <title>An improved genome assembly and genetic linkage map for asparagus bean, Vigna unguiculata ssp. sesquipedialis.</title>
        <authorList>
            <person name="Xia Q."/>
            <person name="Zhang R."/>
            <person name="Dong Y."/>
        </authorList>
    </citation>
    <scope>NUCLEOTIDE SEQUENCE [LARGE SCALE GENOMIC DNA]</scope>
    <source>
        <tissue evidence="1">Leaf</tissue>
    </source>
</reference>
<proteinExistence type="predicted"/>
<dbReference type="Proteomes" id="UP000501690">
    <property type="component" value="Linkage Group LG7"/>
</dbReference>
<organism evidence="1 2">
    <name type="scientific">Vigna unguiculata</name>
    <name type="common">Cowpea</name>
    <dbReference type="NCBI Taxonomy" id="3917"/>
    <lineage>
        <taxon>Eukaryota</taxon>
        <taxon>Viridiplantae</taxon>
        <taxon>Streptophyta</taxon>
        <taxon>Embryophyta</taxon>
        <taxon>Tracheophyta</taxon>
        <taxon>Spermatophyta</taxon>
        <taxon>Magnoliopsida</taxon>
        <taxon>eudicotyledons</taxon>
        <taxon>Gunneridae</taxon>
        <taxon>Pentapetalae</taxon>
        <taxon>rosids</taxon>
        <taxon>fabids</taxon>
        <taxon>Fabales</taxon>
        <taxon>Fabaceae</taxon>
        <taxon>Papilionoideae</taxon>
        <taxon>50 kb inversion clade</taxon>
        <taxon>NPAAA clade</taxon>
        <taxon>indigoferoid/millettioid clade</taxon>
        <taxon>Phaseoleae</taxon>
        <taxon>Vigna</taxon>
    </lineage>
</organism>
<dbReference type="EMBL" id="CP039351">
    <property type="protein sequence ID" value="QCE00122.1"/>
    <property type="molecule type" value="Genomic_DNA"/>
</dbReference>
<name>A0A4D6MHU4_VIGUN</name>